<comment type="caution">
    <text evidence="2">The sequence shown here is derived from an EMBL/GenBank/DDBJ whole genome shotgun (WGS) entry which is preliminary data.</text>
</comment>
<proteinExistence type="predicted"/>
<name>A0ABN9RU30_9DINO</name>
<evidence type="ECO:0000313" key="3">
    <source>
        <dbReference type="Proteomes" id="UP001189429"/>
    </source>
</evidence>
<feature type="region of interest" description="Disordered" evidence="1">
    <location>
        <begin position="1"/>
        <end position="84"/>
    </location>
</feature>
<evidence type="ECO:0000256" key="1">
    <source>
        <dbReference type="SAM" id="MobiDB-lite"/>
    </source>
</evidence>
<feature type="region of interest" description="Disordered" evidence="1">
    <location>
        <begin position="136"/>
        <end position="155"/>
    </location>
</feature>
<sequence length="268" mass="28613">SARPWTARRRGRRQRPSPPPRPSRRRRCRGRRTRRSRRRQRPRRARPTGPRWSGHRAASRRAAARGTAGRTPRQERLANPPGRLLGAVAAGGGDPLCFGGAREDPALNFESLIAFQHLAALEEAVSSGAALDGRLPLLPQRPAPGPRGGRGRALAPAESPLSARGAAIVASAVSEKARQAGLRKQLAGAPGAALQRDPGCSILRGAAPPQRGRGPLATARWLGAEGARLQERAREPQGGCRWAAFLHRGGHAELDDLRAPLCVDGLVP</sequence>
<organism evidence="2 3">
    <name type="scientific">Prorocentrum cordatum</name>
    <dbReference type="NCBI Taxonomy" id="2364126"/>
    <lineage>
        <taxon>Eukaryota</taxon>
        <taxon>Sar</taxon>
        <taxon>Alveolata</taxon>
        <taxon>Dinophyceae</taxon>
        <taxon>Prorocentrales</taxon>
        <taxon>Prorocentraceae</taxon>
        <taxon>Prorocentrum</taxon>
    </lineage>
</organism>
<feature type="non-terminal residue" evidence="2">
    <location>
        <position position="1"/>
    </location>
</feature>
<gene>
    <name evidence="2" type="ORF">PCOR1329_LOCUS23517</name>
</gene>
<evidence type="ECO:0000313" key="2">
    <source>
        <dbReference type="EMBL" id="CAK0822505.1"/>
    </source>
</evidence>
<keyword evidence="3" id="KW-1185">Reference proteome</keyword>
<feature type="compositionally biased region" description="Basic residues" evidence="1">
    <location>
        <begin position="1"/>
        <end position="15"/>
    </location>
</feature>
<protein>
    <submittedName>
        <fullName evidence="2">Uncharacterized protein</fullName>
    </submittedName>
</protein>
<reference evidence="2" key="1">
    <citation type="submission" date="2023-10" db="EMBL/GenBank/DDBJ databases">
        <authorList>
            <person name="Chen Y."/>
            <person name="Shah S."/>
            <person name="Dougan E. K."/>
            <person name="Thang M."/>
            <person name="Chan C."/>
        </authorList>
    </citation>
    <scope>NUCLEOTIDE SEQUENCE [LARGE SCALE GENOMIC DNA]</scope>
</reference>
<dbReference type="Proteomes" id="UP001189429">
    <property type="component" value="Unassembled WGS sequence"/>
</dbReference>
<accession>A0ABN9RU30</accession>
<feature type="compositionally biased region" description="Basic residues" evidence="1">
    <location>
        <begin position="22"/>
        <end position="46"/>
    </location>
</feature>
<feature type="compositionally biased region" description="Basic residues" evidence="1">
    <location>
        <begin position="53"/>
        <end position="63"/>
    </location>
</feature>
<dbReference type="EMBL" id="CAUYUJ010007980">
    <property type="protein sequence ID" value="CAK0822505.1"/>
    <property type="molecule type" value="Genomic_DNA"/>
</dbReference>